<reference evidence="3 4" key="1">
    <citation type="submission" date="2024-09" db="EMBL/GenBank/DDBJ databases">
        <authorList>
            <person name="Sun Q."/>
            <person name="Mori K."/>
        </authorList>
    </citation>
    <scope>NUCLEOTIDE SEQUENCE [LARGE SCALE GENOMIC DNA]</scope>
    <source>
        <strain evidence="3 4">JCM 3331</strain>
    </source>
</reference>
<feature type="compositionally biased region" description="Polar residues" evidence="1">
    <location>
        <begin position="108"/>
        <end position="122"/>
    </location>
</feature>
<accession>A0ABV5R8H8</accession>
<dbReference type="Pfam" id="PF01048">
    <property type="entry name" value="PNP_UDP_1"/>
    <property type="match status" value="1"/>
</dbReference>
<protein>
    <recommendedName>
        <fullName evidence="2">Nucleoside phosphorylase domain-containing protein</fullName>
    </recommendedName>
</protein>
<evidence type="ECO:0000259" key="2">
    <source>
        <dbReference type="Pfam" id="PF01048"/>
    </source>
</evidence>
<dbReference type="Proteomes" id="UP001589710">
    <property type="component" value="Unassembled WGS sequence"/>
</dbReference>
<evidence type="ECO:0000313" key="3">
    <source>
        <dbReference type="EMBL" id="MFB9574169.1"/>
    </source>
</evidence>
<name>A0ABV5R8H8_9ACTN</name>
<proteinExistence type="predicted"/>
<dbReference type="RefSeq" id="WP_345519844.1">
    <property type="nucleotide sequence ID" value="NZ_BAAAXD010000055.1"/>
</dbReference>
<evidence type="ECO:0000313" key="4">
    <source>
        <dbReference type="Proteomes" id="UP001589710"/>
    </source>
</evidence>
<comment type="caution">
    <text evidence="3">The sequence shown here is derived from an EMBL/GenBank/DDBJ whole genome shotgun (WGS) entry which is preliminary data.</text>
</comment>
<dbReference type="SUPFAM" id="SSF53167">
    <property type="entry name" value="Purine and uridine phosphorylases"/>
    <property type="match status" value="1"/>
</dbReference>
<evidence type="ECO:0000256" key="1">
    <source>
        <dbReference type="SAM" id="MobiDB-lite"/>
    </source>
</evidence>
<feature type="compositionally biased region" description="Basic and acidic residues" evidence="1">
    <location>
        <begin position="185"/>
        <end position="198"/>
    </location>
</feature>
<dbReference type="EMBL" id="JBHMCG010000079">
    <property type="protein sequence ID" value="MFB9574169.1"/>
    <property type="molecule type" value="Genomic_DNA"/>
</dbReference>
<dbReference type="InterPro" id="IPR035994">
    <property type="entry name" value="Nucleoside_phosphorylase_sf"/>
</dbReference>
<organism evidence="3 4">
    <name type="scientific">Streptomyces yanii</name>
    <dbReference type="NCBI Taxonomy" id="78510"/>
    <lineage>
        <taxon>Bacteria</taxon>
        <taxon>Bacillati</taxon>
        <taxon>Actinomycetota</taxon>
        <taxon>Actinomycetes</taxon>
        <taxon>Kitasatosporales</taxon>
        <taxon>Streptomycetaceae</taxon>
        <taxon>Streptomyces</taxon>
    </lineage>
</organism>
<gene>
    <name evidence="3" type="ORF">ACFFTL_18125</name>
</gene>
<dbReference type="Gene3D" id="3.40.50.1580">
    <property type="entry name" value="Nucleoside phosphorylase domain"/>
    <property type="match status" value="1"/>
</dbReference>
<feature type="domain" description="Nucleoside phosphorylase" evidence="2">
    <location>
        <begin position="45"/>
        <end position="99"/>
    </location>
</feature>
<dbReference type="InterPro" id="IPR000845">
    <property type="entry name" value="Nucleoside_phosphorylase_d"/>
</dbReference>
<sequence>MRPGWTGTHLIGTVMQYDLDSDTLLTLTGETYGAPLTVGDPDGPTLATGDSFIDDEAARARLAAHAPLVDMEGYALATAAHLAGVSLRIVKHVSDDVGEQPPRPGGNPSHSAPTPSRTGQPTMSPPTPEPLLLPARAGGFSVSSRPRIGCECRRSTDQPAGAVQDDMEASAVEGAGGAASRPRHQCRDGRTRGTDPRRRTDKRRRRRRSFPGPAFLGTPPRRPVRVTP</sequence>
<feature type="compositionally biased region" description="Basic residues" evidence="1">
    <location>
        <begin position="199"/>
        <end position="209"/>
    </location>
</feature>
<feature type="region of interest" description="Disordered" evidence="1">
    <location>
        <begin position="95"/>
        <end position="228"/>
    </location>
</feature>
<keyword evidence="4" id="KW-1185">Reference proteome</keyword>